<evidence type="ECO:0000313" key="12">
    <source>
        <dbReference type="EMBL" id="MBS0122833.1"/>
    </source>
</evidence>
<dbReference type="InterPro" id="IPR024932">
    <property type="entry name" value="ApbE"/>
</dbReference>
<dbReference type="EMBL" id="JAGTUU010000001">
    <property type="protein sequence ID" value="MBS0122833.1"/>
    <property type="molecule type" value="Genomic_DNA"/>
</dbReference>
<accession>A0A8J7WCW3</accession>
<dbReference type="RefSeq" id="WP_212534805.1">
    <property type="nucleotide sequence ID" value="NZ_JAGTUU010000001.1"/>
</dbReference>
<comment type="cofactor">
    <cofactor evidence="1">
        <name>Mg(2+)</name>
        <dbReference type="ChEBI" id="CHEBI:18420"/>
    </cofactor>
</comment>
<evidence type="ECO:0000256" key="6">
    <source>
        <dbReference type="ARBA" id="ARBA00022723"/>
    </source>
</evidence>
<reference evidence="12" key="1">
    <citation type="submission" date="2021-04" db="EMBL/GenBank/DDBJ databases">
        <authorList>
            <person name="Yoon J."/>
        </authorList>
    </citation>
    <scope>NUCLEOTIDE SEQUENCE</scope>
    <source>
        <strain evidence="12">KMU-90</strain>
    </source>
</reference>
<feature type="chain" id="PRO_5039938965" description="FAD:protein FMN transferase" evidence="11">
    <location>
        <begin position="23"/>
        <end position="289"/>
    </location>
</feature>
<evidence type="ECO:0000256" key="2">
    <source>
        <dbReference type="ARBA" id="ARBA00011955"/>
    </source>
</evidence>
<dbReference type="Pfam" id="PF02424">
    <property type="entry name" value="ApbE"/>
    <property type="match status" value="1"/>
</dbReference>
<evidence type="ECO:0000256" key="3">
    <source>
        <dbReference type="ARBA" id="ARBA00016337"/>
    </source>
</evidence>
<dbReference type="GO" id="GO:0046872">
    <property type="term" value="F:metal ion binding"/>
    <property type="evidence" value="ECO:0007669"/>
    <property type="project" value="UniProtKB-KW"/>
</dbReference>
<evidence type="ECO:0000256" key="10">
    <source>
        <dbReference type="ARBA" id="ARBA00048540"/>
    </source>
</evidence>
<dbReference type="SUPFAM" id="SSF143631">
    <property type="entry name" value="ApbE-like"/>
    <property type="match status" value="1"/>
</dbReference>
<protein>
    <recommendedName>
        <fullName evidence="3">FAD:protein FMN transferase</fullName>
        <ecNumber evidence="2">2.7.1.180</ecNumber>
    </recommendedName>
    <alternativeName>
        <fullName evidence="9">Flavin transferase</fullName>
    </alternativeName>
</protein>
<evidence type="ECO:0000256" key="7">
    <source>
        <dbReference type="ARBA" id="ARBA00022827"/>
    </source>
</evidence>
<evidence type="ECO:0000256" key="8">
    <source>
        <dbReference type="ARBA" id="ARBA00022842"/>
    </source>
</evidence>
<dbReference type="Proteomes" id="UP000681356">
    <property type="component" value="Unassembled WGS sequence"/>
</dbReference>
<keyword evidence="5 12" id="KW-0808">Transferase</keyword>
<keyword evidence="8" id="KW-0460">Magnesium</keyword>
<name>A0A8J7WCW3_9RHOB</name>
<organism evidence="12 13">
    <name type="scientific">Thetidibacter halocola</name>
    <dbReference type="NCBI Taxonomy" id="2827239"/>
    <lineage>
        <taxon>Bacteria</taxon>
        <taxon>Pseudomonadati</taxon>
        <taxon>Pseudomonadota</taxon>
        <taxon>Alphaproteobacteria</taxon>
        <taxon>Rhodobacterales</taxon>
        <taxon>Roseobacteraceae</taxon>
        <taxon>Thetidibacter</taxon>
    </lineage>
</organism>
<keyword evidence="7" id="KW-0274">FAD</keyword>
<evidence type="ECO:0000256" key="1">
    <source>
        <dbReference type="ARBA" id="ARBA00001946"/>
    </source>
</evidence>
<proteinExistence type="predicted"/>
<evidence type="ECO:0000256" key="9">
    <source>
        <dbReference type="ARBA" id="ARBA00031306"/>
    </source>
</evidence>
<keyword evidence="11" id="KW-0732">Signal</keyword>
<dbReference type="AlphaFoldDB" id="A0A8J7WCW3"/>
<evidence type="ECO:0000256" key="5">
    <source>
        <dbReference type="ARBA" id="ARBA00022679"/>
    </source>
</evidence>
<dbReference type="PANTHER" id="PTHR30040">
    <property type="entry name" value="THIAMINE BIOSYNTHESIS LIPOPROTEIN APBE"/>
    <property type="match status" value="1"/>
</dbReference>
<comment type="caution">
    <text evidence="12">The sequence shown here is derived from an EMBL/GenBank/DDBJ whole genome shotgun (WGS) entry which is preliminary data.</text>
</comment>
<dbReference type="Gene3D" id="3.10.520.10">
    <property type="entry name" value="ApbE-like domains"/>
    <property type="match status" value="1"/>
</dbReference>
<dbReference type="GO" id="GO:0016740">
    <property type="term" value="F:transferase activity"/>
    <property type="evidence" value="ECO:0007669"/>
    <property type="project" value="UniProtKB-KW"/>
</dbReference>
<evidence type="ECO:0000256" key="11">
    <source>
        <dbReference type="SAM" id="SignalP"/>
    </source>
</evidence>
<sequence>MRRRRFLTLAAAFACAPRLAHANTWQGRALGAEVSVTLSGPREATETALAAIPARLEQVERLFSLYRADSALVRLNHRGRLTTPHPLFAALMDLADHAHRLSGGLFDPTVQPLWQALARGEDIDAAQRAIGWARVTSGGGITLGPGQALTLNGIAQGFATDLVTKDLRRQGFVRALVDIGEQVALGGPYRLGLVDPEYGLVGQRTLTAGAIATSSPGALRLGEATHILSPDGRPPLWSTISIEAPTATLADALSTAAVFMDEPALRALKSRAALHRITAVASNGDLLTL</sequence>
<feature type="signal peptide" evidence="11">
    <location>
        <begin position="1"/>
        <end position="22"/>
    </location>
</feature>
<comment type="catalytic activity">
    <reaction evidence="10">
        <text>L-threonyl-[protein] + FAD = FMN-L-threonyl-[protein] + AMP + H(+)</text>
        <dbReference type="Rhea" id="RHEA:36847"/>
        <dbReference type="Rhea" id="RHEA-COMP:11060"/>
        <dbReference type="Rhea" id="RHEA-COMP:11061"/>
        <dbReference type="ChEBI" id="CHEBI:15378"/>
        <dbReference type="ChEBI" id="CHEBI:30013"/>
        <dbReference type="ChEBI" id="CHEBI:57692"/>
        <dbReference type="ChEBI" id="CHEBI:74257"/>
        <dbReference type="ChEBI" id="CHEBI:456215"/>
        <dbReference type="EC" id="2.7.1.180"/>
    </reaction>
</comment>
<keyword evidence="13" id="KW-1185">Reference proteome</keyword>
<evidence type="ECO:0000313" key="13">
    <source>
        <dbReference type="Proteomes" id="UP000681356"/>
    </source>
</evidence>
<keyword evidence="4" id="KW-0285">Flavoprotein</keyword>
<keyword evidence="6" id="KW-0479">Metal-binding</keyword>
<gene>
    <name evidence="12" type="ORF">KB874_01710</name>
</gene>
<dbReference type="EC" id="2.7.1.180" evidence="2"/>
<dbReference type="PANTHER" id="PTHR30040:SF2">
    <property type="entry name" value="FAD:PROTEIN FMN TRANSFERASE"/>
    <property type="match status" value="1"/>
</dbReference>
<dbReference type="InterPro" id="IPR003374">
    <property type="entry name" value="ApbE-like_sf"/>
</dbReference>
<evidence type="ECO:0000256" key="4">
    <source>
        <dbReference type="ARBA" id="ARBA00022630"/>
    </source>
</evidence>